<accession>A0A8T1XT99</accession>
<evidence type="ECO:0000256" key="5">
    <source>
        <dbReference type="SAM" id="MobiDB-lite"/>
    </source>
</evidence>
<dbReference type="OrthoDB" id="429145at2759"/>
<feature type="signal peptide" evidence="6">
    <location>
        <begin position="1"/>
        <end position="23"/>
    </location>
</feature>
<evidence type="ECO:0000313" key="8">
    <source>
        <dbReference type="EMBL" id="KAG7538146.1"/>
    </source>
</evidence>
<comment type="similarity">
    <text evidence="2">Belongs to the alpha-class carbonic anhydrase family.</text>
</comment>
<dbReference type="PANTHER" id="PTHR18952">
    <property type="entry name" value="CARBONIC ANHYDRASE"/>
    <property type="match status" value="1"/>
</dbReference>
<dbReference type="GO" id="GO:0004089">
    <property type="term" value="F:carbonate dehydratase activity"/>
    <property type="evidence" value="ECO:0007669"/>
    <property type="project" value="UniProtKB-EC"/>
</dbReference>
<dbReference type="Proteomes" id="UP000694251">
    <property type="component" value="Chromosome 13"/>
</dbReference>
<dbReference type="GO" id="GO:0006730">
    <property type="term" value="P:one-carbon metabolic process"/>
    <property type="evidence" value="ECO:0007669"/>
    <property type="project" value="TreeGrafter"/>
</dbReference>
<comment type="catalytic activity">
    <reaction evidence="4">
        <text>hydrogencarbonate + H(+) = CO2 + H2O</text>
        <dbReference type="Rhea" id="RHEA:10748"/>
        <dbReference type="ChEBI" id="CHEBI:15377"/>
        <dbReference type="ChEBI" id="CHEBI:15378"/>
        <dbReference type="ChEBI" id="CHEBI:16526"/>
        <dbReference type="ChEBI" id="CHEBI:17544"/>
        <dbReference type="EC" id="4.2.1.1"/>
    </reaction>
</comment>
<feature type="domain" description="Alpha-carbonic anhydrase" evidence="7">
    <location>
        <begin position="88"/>
        <end position="324"/>
    </location>
</feature>
<dbReference type="EMBL" id="JAEFBJ010000013">
    <property type="protein sequence ID" value="KAG7538146.1"/>
    <property type="molecule type" value="Genomic_DNA"/>
</dbReference>
<evidence type="ECO:0000256" key="1">
    <source>
        <dbReference type="ARBA" id="ARBA00004470"/>
    </source>
</evidence>
<dbReference type="InterPro" id="IPR041891">
    <property type="entry name" value="Alpha_CA_prokaryot-like"/>
</dbReference>
<feature type="region of interest" description="Disordered" evidence="5">
    <location>
        <begin position="22"/>
        <end position="98"/>
    </location>
</feature>
<dbReference type="PROSITE" id="PS51144">
    <property type="entry name" value="ALPHA_CA_2"/>
    <property type="match status" value="1"/>
</dbReference>
<dbReference type="GO" id="GO:0009570">
    <property type="term" value="C:chloroplast stroma"/>
    <property type="evidence" value="ECO:0007669"/>
    <property type="project" value="UniProtKB-SubCell"/>
</dbReference>
<comment type="subcellular location">
    <subcellularLocation>
        <location evidence="1">Plastid</location>
        <location evidence="1">Chloroplast stroma</location>
    </subcellularLocation>
</comment>
<dbReference type="AlphaFoldDB" id="A0A8T1XT99"/>
<evidence type="ECO:0000313" key="9">
    <source>
        <dbReference type="Proteomes" id="UP000694251"/>
    </source>
</evidence>
<sequence length="339" mass="37589">MKISSLGWVFVLIFISITIVSSAQAPPPPKPKPAPAPTPAPKPKPAPPKPKPTPAPAPAPKPAPAPTPAPKPKPAPKPAPGGEVEDETEFSYEMKGNKGPAKWGTLHAEWKMCGTGKMQSPIDLRDKNVVVSNKFGSLRSQYLPSNTTIKNRGHDIMLKFKGGNKGIGVTIRGVKYQLQQLHWHSPSEHTINGKRFALEEHLVHESKDKRYAVVAFLYKLGASNPFLLSLEKQLKKITDTHASEEHVGIIDPQKLSFESKHYYRYSGSLTAPPCSENVIWSISKEIRTVSSKQVKLLRVAVHDASDSNARPLQAINKRMVYLYKPKVKLMKKYRNTSFY</sequence>
<dbReference type="PANTHER" id="PTHR18952:SF217">
    <property type="entry name" value="ALPHA CARBONIC ANHYDRASE 5-RELATED"/>
    <property type="match status" value="1"/>
</dbReference>
<name>A0A8T1XT99_ARASU</name>
<dbReference type="GO" id="GO:0008270">
    <property type="term" value="F:zinc ion binding"/>
    <property type="evidence" value="ECO:0007669"/>
    <property type="project" value="InterPro"/>
</dbReference>
<keyword evidence="9" id="KW-1185">Reference proteome</keyword>
<dbReference type="SMART" id="SM01057">
    <property type="entry name" value="Carb_anhydrase"/>
    <property type="match status" value="1"/>
</dbReference>
<evidence type="ECO:0000256" key="3">
    <source>
        <dbReference type="ARBA" id="ARBA00022640"/>
    </source>
</evidence>
<reference evidence="8 9" key="1">
    <citation type="submission" date="2020-12" db="EMBL/GenBank/DDBJ databases">
        <title>Concerted genomic and epigenomic changes stabilize Arabidopsis allopolyploids.</title>
        <authorList>
            <person name="Chen Z."/>
        </authorList>
    </citation>
    <scope>NUCLEOTIDE SEQUENCE [LARGE SCALE GENOMIC DNA]</scope>
    <source>
        <strain evidence="8">As9502</strain>
        <tissue evidence="8">Leaf</tissue>
    </source>
</reference>
<keyword evidence="6" id="KW-0732">Signal</keyword>
<dbReference type="InterPro" id="IPR001148">
    <property type="entry name" value="CA_dom"/>
</dbReference>
<evidence type="ECO:0000256" key="2">
    <source>
        <dbReference type="ARBA" id="ARBA00006365"/>
    </source>
</evidence>
<protein>
    <submittedName>
        <fullName evidence="8">Alpha carbonic anhydrase domain</fullName>
    </submittedName>
</protein>
<gene>
    <name evidence="8" type="ORF">ISN44_As13g019600</name>
</gene>
<comment type="caution">
    <text evidence="8">The sequence shown here is derived from an EMBL/GenBank/DDBJ whole genome shotgun (WGS) entry which is preliminary data.</text>
</comment>
<evidence type="ECO:0000259" key="7">
    <source>
        <dbReference type="PROSITE" id="PS51144"/>
    </source>
</evidence>
<evidence type="ECO:0000256" key="4">
    <source>
        <dbReference type="ARBA" id="ARBA00048348"/>
    </source>
</evidence>
<dbReference type="CDD" id="cd03124">
    <property type="entry name" value="alpha_CA_prokaryotic_like"/>
    <property type="match status" value="1"/>
</dbReference>
<dbReference type="InterPro" id="IPR023561">
    <property type="entry name" value="Carbonic_anhydrase_a-class"/>
</dbReference>
<evidence type="ECO:0000256" key="6">
    <source>
        <dbReference type="SAM" id="SignalP"/>
    </source>
</evidence>
<feature type="chain" id="PRO_5035948322" evidence="6">
    <location>
        <begin position="24"/>
        <end position="339"/>
    </location>
</feature>
<organism evidence="8 9">
    <name type="scientific">Arabidopsis suecica</name>
    <name type="common">Swedish thale-cress</name>
    <name type="synonym">Cardaminopsis suecica</name>
    <dbReference type="NCBI Taxonomy" id="45249"/>
    <lineage>
        <taxon>Eukaryota</taxon>
        <taxon>Viridiplantae</taxon>
        <taxon>Streptophyta</taxon>
        <taxon>Embryophyta</taxon>
        <taxon>Tracheophyta</taxon>
        <taxon>Spermatophyta</taxon>
        <taxon>Magnoliopsida</taxon>
        <taxon>eudicotyledons</taxon>
        <taxon>Gunneridae</taxon>
        <taxon>Pentapetalae</taxon>
        <taxon>rosids</taxon>
        <taxon>malvids</taxon>
        <taxon>Brassicales</taxon>
        <taxon>Brassicaceae</taxon>
        <taxon>Camelineae</taxon>
        <taxon>Arabidopsis</taxon>
    </lineage>
</organism>
<proteinExistence type="inferred from homology"/>
<dbReference type="Pfam" id="PF00194">
    <property type="entry name" value="Carb_anhydrase"/>
    <property type="match status" value="1"/>
</dbReference>
<feature type="compositionally biased region" description="Pro residues" evidence="5">
    <location>
        <begin position="25"/>
        <end position="79"/>
    </location>
</feature>
<keyword evidence="3" id="KW-0934">Plastid</keyword>